<evidence type="ECO:0008006" key="3">
    <source>
        <dbReference type="Google" id="ProtNLM"/>
    </source>
</evidence>
<reference evidence="1 2" key="1">
    <citation type="submission" date="2017-07" db="EMBL/GenBank/DDBJ databases">
        <title>Draft whole genome sequences of clinical Proprionibacteriaceae strains.</title>
        <authorList>
            <person name="Bernier A.-M."/>
            <person name="Bernard K."/>
            <person name="Domingo M.-C."/>
        </authorList>
    </citation>
    <scope>NUCLEOTIDE SEQUENCE [LARGE SCALE GENOMIC DNA]</scope>
    <source>
        <strain evidence="1 2">NML 160184</strain>
    </source>
</reference>
<protein>
    <recommendedName>
        <fullName evidence="3">SRPBCC family protein</fullName>
    </recommendedName>
</protein>
<organism evidence="1 2">
    <name type="scientific">Parenemella sanctibonifatiensis</name>
    <dbReference type="NCBI Taxonomy" id="2016505"/>
    <lineage>
        <taxon>Bacteria</taxon>
        <taxon>Bacillati</taxon>
        <taxon>Actinomycetota</taxon>
        <taxon>Actinomycetes</taxon>
        <taxon>Propionibacteriales</taxon>
        <taxon>Propionibacteriaceae</taxon>
        <taxon>Parenemella</taxon>
    </lineage>
</organism>
<dbReference type="Proteomes" id="UP000216533">
    <property type="component" value="Unassembled WGS sequence"/>
</dbReference>
<dbReference type="EMBL" id="NMVI01000010">
    <property type="protein sequence ID" value="OYN89185.1"/>
    <property type="molecule type" value="Genomic_DNA"/>
</dbReference>
<evidence type="ECO:0000313" key="1">
    <source>
        <dbReference type="EMBL" id="OYN89185.1"/>
    </source>
</evidence>
<comment type="caution">
    <text evidence="1">The sequence shown here is derived from an EMBL/GenBank/DDBJ whole genome shotgun (WGS) entry which is preliminary data.</text>
</comment>
<evidence type="ECO:0000313" key="2">
    <source>
        <dbReference type="Proteomes" id="UP000216533"/>
    </source>
</evidence>
<dbReference type="AlphaFoldDB" id="A0A255EHT5"/>
<dbReference type="InterPro" id="IPR023393">
    <property type="entry name" value="START-like_dom_sf"/>
</dbReference>
<accession>A0A255EHT5</accession>
<sequence>MAPELSTLVDPSVVRAFRVPGTPVGEVGEQQCFIIDEGNDRRSVTLMEFVEVEQPVRVVVRCSTFPTAFVVTYTLVPDEAGLSLSCQWDVRVEKGYRRNAEPTLRHECQQQTNQIAAAVRSGFTIPDM</sequence>
<dbReference type="SUPFAM" id="SSF55961">
    <property type="entry name" value="Bet v1-like"/>
    <property type="match status" value="1"/>
</dbReference>
<dbReference type="RefSeq" id="WP_094449916.1">
    <property type="nucleotide sequence ID" value="NZ_NMVI01000010.1"/>
</dbReference>
<dbReference type="Gene3D" id="3.30.530.20">
    <property type="match status" value="1"/>
</dbReference>
<name>A0A255EHT5_9ACTN</name>
<gene>
    <name evidence="1" type="ORF">CGZ92_02980</name>
</gene>
<proteinExistence type="predicted"/>